<protein>
    <recommendedName>
        <fullName evidence="8">Phosphoinositide 3-kinase regulatory subunit 5</fullName>
    </recommendedName>
</protein>
<evidence type="ECO:0000256" key="1">
    <source>
        <dbReference type="ARBA" id="ARBA00004123"/>
    </source>
</evidence>
<keyword evidence="4" id="KW-1003">Cell membrane</keyword>
<dbReference type="InterPro" id="IPR019522">
    <property type="entry name" value="PIK3R5/6"/>
</dbReference>
<evidence type="ECO:0000256" key="2">
    <source>
        <dbReference type="ARBA" id="ARBA00004202"/>
    </source>
</evidence>
<dbReference type="RefSeq" id="XP_018617647.2">
    <property type="nucleotide sequence ID" value="XM_018762131.2"/>
</dbReference>
<keyword evidence="5" id="KW-0963">Cytoplasm</keyword>
<evidence type="ECO:0000256" key="7">
    <source>
        <dbReference type="ARBA" id="ARBA00023242"/>
    </source>
</evidence>
<dbReference type="GeneID" id="108940164"/>
<dbReference type="Ensembl" id="ENSSFOT00015010989.2">
    <property type="protein sequence ID" value="ENSSFOP00015010842.2"/>
    <property type="gene ID" value="ENSSFOG00015007040.2"/>
</dbReference>
<dbReference type="GO" id="GO:0005634">
    <property type="term" value="C:nucleus"/>
    <property type="evidence" value="ECO:0007669"/>
    <property type="project" value="UniProtKB-SubCell"/>
</dbReference>
<keyword evidence="11" id="KW-1185">Reference proteome</keyword>
<evidence type="ECO:0000256" key="4">
    <source>
        <dbReference type="ARBA" id="ARBA00022475"/>
    </source>
</evidence>
<reference evidence="10" key="2">
    <citation type="submission" date="2025-08" db="UniProtKB">
        <authorList>
            <consortium name="Ensembl"/>
        </authorList>
    </citation>
    <scope>IDENTIFICATION</scope>
</reference>
<dbReference type="Pfam" id="PF10486">
    <property type="entry name" value="PI3K_1B_p101"/>
    <property type="match status" value="1"/>
</dbReference>
<reference evidence="10" key="3">
    <citation type="submission" date="2025-09" db="UniProtKB">
        <authorList>
            <consortium name="Ensembl"/>
        </authorList>
    </citation>
    <scope>IDENTIFICATION</scope>
</reference>
<comment type="subcellular location">
    <subcellularLocation>
        <location evidence="2">Cell membrane</location>
        <topology evidence="2">Peripheral membrane protein</topology>
    </subcellularLocation>
    <subcellularLocation>
        <location evidence="3">Cytoplasm</location>
    </subcellularLocation>
    <subcellularLocation>
        <location evidence="1">Nucleus</location>
    </subcellularLocation>
</comment>
<feature type="region of interest" description="Disordered" evidence="9">
    <location>
        <begin position="316"/>
        <end position="346"/>
    </location>
</feature>
<evidence type="ECO:0000256" key="6">
    <source>
        <dbReference type="ARBA" id="ARBA00023136"/>
    </source>
</evidence>
<dbReference type="AlphaFoldDB" id="A0A8C9R7H8"/>
<gene>
    <name evidence="10" type="primary">PIK3R5</name>
    <name evidence="10" type="synonym">pik3r5</name>
</gene>
<keyword evidence="7" id="KW-0539">Nucleus</keyword>
<dbReference type="GO" id="GO:0005886">
    <property type="term" value="C:plasma membrane"/>
    <property type="evidence" value="ECO:0007669"/>
    <property type="project" value="UniProtKB-SubCell"/>
</dbReference>
<evidence type="ECO:0000313" key="11">
    <source>
        <dbReference type="Proteomes" id="UP000694397"/>
    </source>
</evidence>
<name>A0A8C9R7H8_SCLFO</name>
<keyword evidence="6" id="KW-0472">Membrane</keyword>
<dbReference type="CTD" id="23533"/>
<feature type="compositionally biased region" description="Acidic residues" evidence="9">
    <location>
        <begin position="317"/>
        <end position="346"/>
    </location>
</feature>
<proteinExistence type="predicted"/>
<dbReference type="OrthoDB" id="9932678at2759"/>
<dbReference type="GeneTree" id="ENSGT00530000063753"/>
<evidence type="ECO:0000256" key="3">
    <source>
        <dbReference type="ARBA" id="ARBA00004496"/>
    </source>
</evidence>
<dbReference type="GO" id="GO:0046935">
    <property type="term" value="F:1-phosphatidylinositol-3-kinase regulator activity"/>
    <property type="evidence" value="ECO:0007669"/>
    <property type="project" value="InterPro"/>
</dbReference>
<dbReference type="PANTHER" id="PTHR15593">
    <property type="entry name" value="PHOSPHATIDYLINOSITOL 3-KINASE REGULATORY SUBUNIT"/>
    <property type="match status" value="1"/>
</dbReference>
<feature type="region of interest" description="Disordered" evidence="9">
    <location>
        <begin position="391"/>
        <end position="417"/>
    </location>
</feature>
<dbReference type="Proteomes" id="UP000694397">
    <property type="component" value="Chromosome 20"/>
</dbReference>
<evidence type="ECO:0000256" key="5">
    <source>
        <dbReference type="ARBA" id="ARBA00022490"/>
    </source>
</evidence>
<evidence type="ECO:0000256" key="9">
    <source>
        <dbReference type="SAM" id="MobiDB-lite"/>
    </source>
</evidence>
<evidence type="ECO:0000256" key="8">
    <source>
        <dbReference type="ARBA" id="ARBA00040195"/>
    </source>
</evidence>
<dbReference type="GO" id="GO:0007186">
    <property type="term" value="P:G protein-coupled receptor signaling pathway"/>
    <property type="evidence" value="ECO:0007669"/>
    <property type="project" value="TreeGrafter"/>
</dbReference>
<dbReference type="GO" id="GO:0005944">
    <property type="term" value="C:phosphatidylinositol 3-kinase complex, class IB"/>
    <property type="evidence" value="ECO:0007669"/>
    <property type="project" value="InterPro"/>
</dbReference>
<dbReference type="KEGG" id="sfm:108940164"/>
<dbReference type="GO" id="GO:0005737">
    <property type="term" value="C:cytoplasm"/>
    <property type="evidence" value="ECO:0007669"/>
    <property type="project" value="UniProtKB-SubCell"/>
</dbReference>
<sequence length="858" mass="96276">MQHTTCTEDRIQHALDRCLDGLSPGYALTQSWNGLCMNRWSLEELVRRYPDNFLILLQQILRKAREVQELCQYELVAPLAIMFSSTLLQTPHIPPDSQLLPEAYEVFHRFLTWPEPYSGVCRELLSVLRLELKAPGISYQRLVREEQGLITSKQRSKTMTVLLMNPVDVPTEFLSMSEQLSHMQQSQEEAYVTLIRHAYQATLGAKYSLHGMQKALQSKSVEELEKIFSSVTELLETSASMEDSSKARVYLQQGLEALKDRVGIQVSNGRRSEGLLQTLPLPIAKSYMYKWDKDNFDILNNILNVEQELATRIPCGDQEEEEDEEEEQEEQDEEQEDLEEEDDLEEAEAVVNGCMDHRASTISTFSTVSKDSMFSTISIISNCSMPSVMSVASGTDSDFCEDPEDSPPERSSKSKARLSKRFSMLFKSRSSHSLNRAKSLGSPETKDFVAVRSQRSNSLPQQAKLLLPEQQQQRQSPKPVCFRRRPILSCDDDGKATTLRVVVFGADHAAGKVARAYSNLRLQESACPLLTRVFNLQFFFIPVRRSSSNSIAGCPSPGKLSESPLRGNSYTELSLPTIEDSTNDIARFIGMLDPWYERNMLSLLRLPVDVLCQQTTKAESDSGSSGERPSILADLVLYYCRNAGRPVLVQLYQAELTLAGGEKRTEVFIHSLELGHAAGTRAVKALGAASKRFGIDGDREAVPLSLEVVYNKVGVSGRSQWLRTDKVCTSISLTKACRRQEELDSKMERLQLTMTEVLKRQNSKSKKGYNQQLSTTEVKVDKVQVFGSSSTTFPVCLDQDEKKIFQSVTRCDVSVCYKPDGTADRRLRRVLPSHTPPPNPTFCSLLCLPVATFGGAQP</sequence>
<evidence type="ECO:0000313" key="10">
    <source>
        <dbReference type="Ensembl" id="ENSSFOP00015010842.2"/>
    </source>
</evidence>
<accession>A0A8C9R7H8</accession>
<dbReference type="PANTHER" id="PTHR15593:SF2">
    <property type="entry name" value="PHOSPHOINOSITIDE 3-KINASE REGULATORY SUBUNIT 5"/>
    <property type="match status" value="1"/>
</dbReference>
<reference evidence="10 11" key="1">
    <citation type="submission" date="2019-04" db="EMBL/GenBank/DDBJ databases">
        <authorList>
            <consortium name="Wellcome Sanger Institute Data Sharing"/>
        </authorList>
    </citation>
    <scope>NUCLEOTIDE SEQUENCE [LARGE SCALE GENOMIC DNA]</scope>
</reference>
<organism evidence="10 11">
    <name type="scientific">Scleropages formosus</name>
    <name type="common">Asian bonytongue</name>
    <name type="synonym">Osteoglossum formosum</name>
    <dbReference type="NCBI Taxonomy" id="113540"/>
    <lineage>
        <taxon>Eukaryota</taxon>
        <taxon>Metazoa</taxon>
        <taxon>Chordata</taxon>
        <taxon>Craniata</taxon>
        <taxon>Vertebrata</taxon>
        <taxon>Euteleostomi</taxon>
        <taxon>Actinopterygii</taxon>
        <taxon>Neopterygii</taxon>
        <taxon>Teleostei</taxon>
        <taxon>Osteoglossocephala</taxon>
        <taxon>Osteoglossomorpha</taxon>
        <taxon>Osteoglossiformes</taxon>
        <taxon>Osteoglossidae</taxon>
        <taxon>Scleropages</taxon>
    </lineage>
</organism>